<protein>
    <submittedName>
        <fullName evidence="2">Uncharacterized protein</fullName>
    </submittedName>
</protein>
<feature type="compositionally biased region" description="Low complexity" evidence="1">
    <location>
        <begin position="146"/>
        <end position="170"/>
    </location>
</feature>
<dbReference type="KEGG" id="lrug:AB8B22_01935"/>
<evidence type="ECO:0000313" key="2">
    <source>
        <dbReference type="EMBL" id="XDU67195.1"/>
    </source>
</evidence>
<organism evidence="2">
    <name type="scientific">Leptotrichia rugosa</name>
    <dbReference type="NCBI Taxonomy" id="3239302"/>
    <lineage>
        <taxon>Bacteria</taxon>
        <taxon>Fusobacteriati</taxon>
        <taxon>Fusobacteriota</taxon>
        <taxon>Fusobacteriia</taxon>
        <taxon>Fusobacteriales</taxon>
        <taxon>Leptotrichiaceae</taxon>
        <taxon>Leptotrichia</taxon>
    </lineage>
</organism>
<dbReference type="EMBL" id="CP165644">
    <property type="protein sequence ID" value="XDU67195.1"/>
    <property type="molecule type" value="Genomic_DNA"/>
</dbReference>
<evidence type="ECO:0000256" key="1">
    <source>
        <dbReference type="SAM" id="MobiDB-lite"/>
    </source>
</evidence>
<dbReference type="AlphaFoldDB" id="A0AB39VHK7"/>
<proteinExistence type="predicted"/>
<feature type="region of interest" description="Disordered" evidence="1">
    <location>
        <begin position="137"/>
        <end position="176"/>
    </location>
</feature>
<reference evidence="2" key="1">
    <citation type="submission" date="2024-07" db="EMBL/GenBank/DDBJ databases">
        <authorList>
            <person name="Li X.-J."/>
            <person name="Wang X."/>
        </authorList>
    </citation>
    <scope>NUCLEOTIDE SEQUENCE</scope>
    <source>
        <strain evidence="2">HSP-334</strain>
    </source>
</reference>
<dbReference type="RefSeq" id="WP_369711448.1">
    <property type="nucleotide sequence ID" value="NZ_CP165644.1"/>
</dbReference>
<gene>
    <name evidence="2" type="ORF">AB8B22_01935</name>
</gene>
<name>A0AB39VHK7_9FUSO</name>
<sequence length="176" mass="19543">MKKIFIIVMLFAICVIGISATKDKKLKIPKAKAAKTKTQKLKTADKNYEGEYFRATNTFIYTKDNLIFPNKVTSYTVKDESGLLDGIYNFAAEKYGVTDSDLIGLKVSGTISKKDKVITIKKITNYQIPRSRILGEETVETDSDAETVNTNDNATDTDTNSNETEGTNSSIFQANQ</sequence>
<accession>A0AB39VHK7</accession>